<sequence>MFTNQRDFEYLVGVIQGDGNVRKDHNLVRISIHAEEQEFLQTIYELGAKTFNVKPTIHTEKDGTMKILHFKSKKLTRLISQYKDSTTGLWSIPKKLNYPEEWLAGVWDTDGYAKFEEGRLECIFSQKSNKNIDFVKAALEEVGISRYNVSIFEDDRWEELTETDYLRIWSIDTEVFANRIKLKFPKKKRAVEAALDHGEFYAYRPRGDFRKEVLELIMAETDLSNKELAEKLETSGSQITQKLAELFDEGEISKTKKNDSWSLNDNLKVEEW</sequence>
<dbReference type="Gene3D" id="3.10.28.10">
    <property type="entry name" value="Homing endonucleases"/>
    <property type="match status" value="1"/>
</dbReference>
<accession>A0A1G6ISI8</accession>
<evidence type="ECO:0000313" key="2">
    <source>
        <dbReference type="EMBL" id="SDC09410.1"/>
    </source>
</evidence>
<dbReference type="InterPro" id="IPR004042">
    <property type="entry name" value="Intein_endonuc_central"/>
</dbReference>
<dbReference type="AlphaFoldDB" id="A0A1G6ISI8"/>
<organism evidence="2 3">
    <name type="scientific">Halanaerobium congolense</name>
    <dbReference type="NCBI Taxonomy" id="54121"/>
    <lineage>
        <taxon>Bacteria</taxon>
        <taxon>Bacillati</taxon>
        <taxon>Bacillota</taxon>
        <taxon>Clostridia</taxon>
        <taxon>Halanaerobiales</taxon>
        <taxon>Halanaerobiaceae</taxon>
        <taxon>Halanaerobium</taxon>
    </lineage>
</organism>
<dbReference type="SUPFAM" id="SSF55608">
    <property type="entry name" value="Homing endonucleases"/>
    <property type="match status" value="2"/>
</dbReference>
<dbReference type="SUPFAM" id="SSF46785">
    <property type="entry name" value="Winged helix' DNA-binding domain"/>
    <property type="match status" value="1"/>
</dbReference>
<evidence type="ECO:0000313" key="3">
    <source>
        <dbReference type="Proteomes" id="UP000324896"/>
    </source>
</evidence>
<evidence type="ECO:0000259" key="1">
    <source>
        <dbReference type="PROSITE" id="PS50819"/>
    </source>
</evidence>
<gene>
    <name evidence="2" type="ORF">SAMN04488597_10273</name>
</gene>
<dbReference type="EMBL" id="FMYT01000002">
    <property type="protein sequence ID" value="SDC09410.1"/>
    <property type="molecule type" value="Genomic_DNA"/>
</dbReference>
<proteinExistence type="predicted"/>
<dbReference type="Pfam" id="PF14528">
    <property type="entry name" value="LAGLIDADG_3"/>
    <property type="match status" value="2"/>
</dbReference>
<protein>
    <submittedName>
        <fullName evidence="2">LAGLIDADG-like domain-containing protein</fullName>
    </submittedName>
</protein>
<feature type="domain" description="DOD-type homing endonuclease" evidence="1">
    <location>
        <begin position="11"/>
        <end position="144"/>
    </location>
</feature>
<dbReference type="InterPro" id="IPR004860">
    <property type="entry name" value="LAGLIDADG_dom"/>
</dbReference>
<dbReference type="PROSITE" id="PS50819">
    <property type="entry name" value="INTEIN_ENDONUCLEASE"/>
    <property type="match status" value="1"/>
</dbReference>
<dbReference type="GO" id="GO:0004519">
    <property type="term" value="F:endonuclease activity"/>
    <property type="evidence" value="ECO:0007669"/>
    <property type="project" value="InterPro"/>
</dbReference>
<name>A0A1G6ISI8_9FIRM</name>
<reference evidence="2 3" key="1">
    <citation type="submission" date="2016-10" db="EMBL/GenBank/DDBJ databases">
        <authorList>
            <person name="Varghese N."/>
            <person name="Submissions S."/>
        </authorList>
    </citation>
    <scope>NUCLEOTIDE SEQUENCE [LARGE SCALE GENOMIC DNA]</scope>
    <source>
        <strain evidence="2 3">WG10</strain>
    </source>
</reference>
<dbReference type="Proteomes" id="UP000324896">
    <property type="component" value="Unassembled WGS sequence"/>
</dbReference>
<dbReference type="InterPro" id="IPR027434">
    <property type="entry name" value="Homing_endonucl"/>
</dbReference>
<dbReference type="InterPro" id="IPR036390">
    <property type="entry name" value="WH_DNA-bd_sf"/>
</dbReference>
<dbReference type="RefSeq" id="WP_149796591.1">
    <property type="nucleotide sequence ID" value="NZ_FMYT01000002.1"/>
</dbReference>